<protein>
    <submittedName>
        <fullName evidence="3">Uncharacterized protein</fullName>
    </submittedName>
</protein>
<proteinExistence type="predicted"/>
<evidence type="ECO:0000313" key="3">
    <source>
        <dbReference type="EMBL" id="GAX10297.1"/>
    </source>
</evidence>
<organism evidence="3 4">
    <name type="scientific">Fistulifera solaris</name>
    <name type="common">Oleaginous diatom</name>
    <dbReference type="NCBI Taxonomy" id="1519565"/>
    <lineage>
        <taxon>Eukaryota</taxon>
        <taxon>Sar</taxon>
        <taxon>Stramenopiles</taxon>
        <taxon>Ochrophyta</taxon>
        <taxon>Bacillariophyta</taxon>
        <taxon>Bacillariophyceae</taxon>
        <taxon>Bacillariophycidae</taxon>
        <taxon>Naviculales</taxon>
        <taxon>Naviculaceae</taxon>
        <taxon>Fistulifera</taxon>
    </lineage>
</organism>
<feature type="region of interest" description="Disordered" evidence="1">
    <location>
        <begin position="224"/>
        <end position="245"/>
    </location>
</feature>
<keyword evidence="2" id="KW-0812">Transmembrane</keyword>
<dbReference type="Proteomes" id="UP000198406">
    <property type="component" value="Unassembled WGS sequence"/>
</dbReference>
<keyword evidence="2" id="KW-0472">Membrane</keyword>
<evidence type="ECO:0000256" key="1">
    <source>
        <dbReference type="SAM" id="MobiDB-lite"/>
    </source>
</evidence>
<sequence>MALESESSTQAAQELARAAQKQKAEMLADEDPLLISQSLTYVTDDGSVLHSFHSAPFSTSFKIQIIILEAVFIGLMIAAVPVGAHGTVVGICLANLFLLAWFWYNLVRSVDVTADGTLRFWIGNIEVDVPFDKIVSIRRVGTSMPCCFILTSQPYRGFLSTPMDGVSIVTTMPSTPFWLWPRSAGKPDRSLCCLSCPRLTVVFSPAGGGLNFCREVENEMRNFSNGKPLRKGGLPSSAHPDYLDV</sequence>
<name>A0A1Z5J8I5_FISSO</name>
<comment type="caution">
    <text evidence="3">The sequence shown here is derived from an EMBL/GenBank/DDBJ whole genome shotgun (WGS) entry which is preliminary data.</text>
</comment>
<keyword evidence="2" id="KW-1133">Transmembrane helix</keyword>
<dbReference type="EMBL" id="BDSP01000016">
    <property type="protein sequence ID" value="GAX10297.1"/>
    <property type="molecule type" value="Genomic_DNA"/>
</dbReference>
<evidence type="ECO:0000313" key="4">
    <source>
        <dbReference type="Proteomes" id="UP000198406"/>
    </source>
</evidence>
<gene>
    <name evidence="3" type="ORF">FisN_3Lh498</name>
</gene>
<dbReference type="AlphaFoldDB" id="A0A1Z5J8I5"/>
<feature type="transmembrane region" description="Helical" evidence="2">
    <location>
        <begin position="87"/>
        <end position="104"/>
    </location>
</feature>
<dbReference type="OrthoDB" id="37026at2759"/>
<evidence type="ECO:0000256" key="2">
    <source>
        <dbReference type="SAM" id="Phobius"/>
    </source>
</evidence>
<reference evidence="3 4" key="1">
    <citation type="journal article" date="2015" name="Plant Cell">
        <title>Oil accumulation by the oleaginous diatom Fistulifera solaris as revealed by the genome and transcriptome.</title>
        <authorList>
            <person name="Tanaka T."/>
            <person name="Maeda Y."/>
            <person name="Veluchamy A."/>
            <person name="Tanaka M."/>
            <person name="Abida H."/>
            <person name="Marechal E."/>
            <person name="Bowler C."/>
            <person name="Muto M."/>
            <person name="Sunaga Y."/>
            <person name="Tanaka M."/>
            <person name="Yoshino T."/>
            <person name="Taniguchi T."/>
            <person name="Fukuda Y."/>
            <person name="Nemoto M."/>
            <person name="Matsumoto M."/>
            <person name="Wong P.S."/>
            <person name="Aburatani S."/>
            <person name="Fujibuchi W."/>
        </authorList>
    </citation>
    <scope>NUCLEOTIDE SEQUENCE [LARGE SCALE GENOMIC DNA]</scope>
    <source>
        <strain evidence="3 4">JPCC DA0580</strain>
    </source>
</reference>
<feature type="transmembrane region" description="Helical" evidence="2">
    <location>
        <begin position="61"/>
        <end position="80"/>
    </location>
</feature>
<keyword evidence="4" id="KW-1185">Reference proteome</keyword>
<dbReference type="InParanoid" id="A0A1Z5J8I5"/>
<accession>A0A1Z5J8I5</accession>